<dbReference type="InterPro" id="IPR007369">
    <property type="entry name" value="Peptidase_A22B_SPP"/>
</dbReference>
<evidence type="ECO:0000256" key="2">
    <source>
        <dbReference type="SAM" id="Phobius"/>
    </source>
</evidence>
<keyword evidence="2" id="KW-1133">Transmembrane helix</keyword>
<reference evidence="3 4" key="1">
    <citation type="submission" date="2024-04" db="EMBL/GenBank/DDBJ databases">
        <authorList>
            <person name="Rising A."/>
            <person name="Reimegard J."/>
            <person name="Sonavane S."/>
            <person name="Akerstrom W."/>
            <person name="Nylinder S."/>
            <person name="Hedman E."/>
            <person name="Kallberg Y."/>
        </authorList>
    </citation>
    <scope>NUCLEOTIDE SEQUENCE [LARGE SCALE GENOMIC DNA]</scope>
</reference>
<dbReference type="GO" id="GO:0042500">
    <property type="term" value="F:aspartic endopeptidase activity, intramembrane cleaving"/>
    <property type="evidence" value="ECO:0007669"/>
    <property type="project" value="InterPro"/>
</dbReference>
<keyword evidence="2" id="KW-0472">Membrane</keyword>
<dbReference type="GO" id="GO:0033619">
    <property type="term" value="P:membrane protein proteolysis"/>
    <property type="evidence" value="ECO:0007669"/>
    <property type="project" value="TreeGrafter"/>
</dbReference>
<name>A0AAV2B3I1_9ARAC</name>
<feature type="transmembrane region" description="Helical" evidence="2">
    <location>
        <begin position="72"/>
        <end position="93"/>
    </location>
</feature>
<dbReference type="GO" id="GO:0098554">
    <property type="term" value="C:cytoplasmic side of endoplasmic reticulum membrane"/>
    <property type="evidence" value="ECO:0007669"/>
    <property type="project" value="TreeGrafter"/>
</dbReference>
<evidence type="ECO:0000313" key="3">
    <source>
        <dbReference type="EMBL" id="CAL1290692.1"/>
    </source>
</evidence>
<evidence type="ECO:0000256" key="1">
    <source>
        <dbReference type="SAM" id="MobiDB-lite"/>
    </source>
</evidence>
<keyword evidence="4" id="KW-1185">Reference proteome</keyword>
<dbReference type="GO" id="GO:0005765">
    <property type="term" value="C:lysosomal membrane"/>
    <property type="evidence" value="ECO:0007669"/>
    <property type="project" value="TreeGrafter"/>
</dbReference>
<keyword evidence="2" id="KW-0812">Transmembrane</keyword>
<sequence length="168" mass="18461">MVNLSKNKACTILLLLLFFFDIFFVNVTPLFTKSGNSVMGELATAGNIGKLMPSLFQVRDIGLNPYGACFQAFALLGLGDIVMPAYAIGIFLSNLAVSFSFTEQPALLFLVPSVLLPVVLLGWYRGELGTLWYGLEVIKRTYGRRVNNTDGQNTKNDNLPLDQQTEAT</sequence>
<dbReference type="PANTHER" id="PTHR12174:SF103">
    <property type="entry name" value="INTRAMEMBRANE PROTEASE (IMPAS) FAMILY"/>
    <property type="match status" value="1"/>
</dbReference>
<dbReference type="GO" id="GO:0030660">
    <property type="term" value="C:Golgi-associated vesicle membrane"/>
    <property type="evidence" value="ECO:0007669"/>
    <property type="project" value="TreeGrafter"/>
</dbReference>
<feature type="transmembrane region" description="Helical" evidence="2">
    <location>
        <begin position="105"/>
        <end position="124"/>
    </location>
</feature>
<dbReference type="Proteomes" id="UP001497382">
    <property type="component" value="Unassembled WGS sequence"/>
</dbReference>
<organism evidence="3 4">
    <name type="scientific">Larinioides sclopetarius</name>
    <dbReference type="NCBI Taxonomy" id="280406"/>
    <lineage>
        <taxon>Eukaryota</taxon>
        <taxon>Metazoa</taxon>
        <taxon>Ecdysozoa</taxon>
        <taxon>Arthropoda</taxon>
        <taxon>Chelicerata</taxon>
        <taxon>Arachnida</taxon>
        <taxon>Araneae</taxon>
        <taxon>Araneomorphae</taxon>
        <taxon>Entelegynae</taxon>
        <taxon>Araneoidea</taxon>
        <taxon>Araneidae</taxon>
        <taxon>Larinioides</taxon>
    </lineage>
</organism>
<proteinExistence type="predicted"/>
<dbReference type="GO" id="GO:0098553">
    <property type="term" value="C:lumenal side of endoplasmic reticulum membrane"/>
    <property type="evidence" value="ECO:0007669"/>
    <property type="project" value="TreeGrafter"/>
</dbReference>
<dbReference type="PANTHER" id="PTHR12174">
    <property type="entry name" value="SIGNAL PEPTIDE PEPTIDASE"/>
    <property type="match status" value="1"/>
</dbReference>
<feature type="transmembrane region" description="Helical" evidence="2">
    <location>
        <begin position="12"/>
        <end position="32"/>
    </location>
</feature>
<comment type="caution">
    <text evidence="3">The sequence shown here is derived from an EMBL/GenBank/DDBJ whole genome shotgun (WGS) entry which is preliminary data.</text>
</comment>
<gene>
    <name evidence="3" type="ORF">LARSCL_LOCUS16639</name>
</gene>
<feature type="region of interest" description="Disordered" evidence="1">
    <location>
        <begin position="146"/>
        <end position="168"/>
    </location>
</feature>
<dbReference type="AlphaFoldDB" id="A0AAV2B3I1"/>
<dbReference type="Pfam" id="PF04258">
    <property type="entry name" value="Peptidase_A22B"/>
    <property type="match status" value="1"/>
</dbReference>
<dbReference type="EMBL" id="CAXIEN010000268">
    <property type="protein sequence ID" value="CAL1290692.1"/>
    <property type="molecule type" value="Genomic_DNA"/>
</dbReference>
<accession>A0AAV2B3I1</accession>
<evidence type="ECO:0000313" key="4">
    <source>
        <dbReference type="Proteomes" id="UP001497382"/>
    </source>
</evidence>
<protein>
    <submittedName>
        <fullName evidence="3">Uncharacterized protein</fullName>
    </submittedName>
</protein>